<evidence type="ECO:0000313" key="2">
    <source>
        <dbReference type="Proteomes" id="UP000610124"/>
    </source>
</evidence>
<protein>
    <submittedName>
        <fullName evidence="1">Uncharacterized protein</fullName>
    </submittedName>
</protein>
<reference evidence="1" key="1">
    <citation type="journal article" date="2014" name="Int. J. Syst. Evol. Microbiol.">
        <title>Complete genome sequence of Corynebacterium casei LMG S-19264T (=DSM 44701T), isolated from a smear-ripened cheese.</title>
        <authorList>
            <consortium name="US DOE Joint Genome Institute (JGI-PGF)"/>
            <person name="Walter F."/>
            <person name="Albersmeier A."/>
            <person name="Kalinowski J."/>
            <person name="Ruckert C."/>
        </authorList>
    </citation>
    <scope>NUCLEOTIDE SEQUENCE</scope>
    <source>
        <strain evidence="1">JCM 4434</strain>
    </source>
</reference>
<dbReference type="Proteomes" id="UP000610124">
    <property type="component" value="Unassembled WGS sequence"/>
</dbReference>
<sequence>MFQAFHPIGGTCSSGAAVSAAAGTAPSPATSTPATAAAARRIRVLRFTLGAMRFPSL</sequence>
<comment type="caution">
    <text evidence="1">The sequence shown here is derived from an EMBL/GenBank/DDBJ whole genome shotgun (WGS) entry which is preliminary data.</text>
</comment>
<name>A0A8H9I5U1_KITAU</name>
<evidence type="ECO:0000313" key="1">
    <source>
        <dbReference type="EMBL" id="GGV07492.1"/>
    </source>
</evidence>
<organism evidence="1 2">
    <name type="scientific">Kitasatospora aureofaciens</name>
    <name type="common">Streptomyces aureofaciens</name>
    <dbReference type="NCBI Taxonomy" id="1894"/>
    <lineage>
        <taxon>Bacteria</taxon>
        <taxon>Bacillati</taxon>
        <taxon>Actinomycetota</taxon>
        <taxon>Actinomycetes</taxon>
        <taxon>Kitasatosporales</taxon>
        <taxon>Streptomycetaceae</taxon>
        <taxon>Kitasatospora</taxon>
    </lineage>
</organism>
<gene>
    <name evidence="1" type="ORF">GCM10010502_73260</name>
</gene>
<dbReference type="EMBL" id="BMUB01000044">
    <property type="protein sequence ID" value="GGV07492.1"/>
    <property type="molecule type" value="Genomic_DNA"/>
</dbReference>
<proteinExistence type="predicted"/>
<dbReference type="AlphaFoldDB" id="A0A8H9I5U1"/>
<reference evidence="1" key="2">
    <citation type="submission" date="2020-09" db="EMBL/GenBank/DDBJ databases">
        <authorList>
            <person name="Sun Q."/>
            <person name="Ohkuma M."/>
        </authorList>
    </citation>
    <scope>NUCLEOTIDE SEQUENCE</scope>
    <source>
        <strain evidence="1">JCM 4434</strain>
    </source>
</reference>
<accession>A0A8H9I5U1</accession>